<proteinExistence type="predicted"/>
<dbReference type="InterPro" id="IPR008780">
    <property type="entry name" value="Plasmodium_Vir"/>
</dbReference>
<dbReference type="Proteomes" id="UP000078597">
    <property type="component" value="Unassembled WGS sequence"/>
</dbReference>
<accession>A0A1A8WUJ2</accession>
<gene>
    <name evidence="2" type="ORF">PMALA_055120</name>
</gene>
<organism evidence="2 3">
    <name type="scientific">Plasmodium malariae</name>
    <dbReference type="NCBI Taxonomy" id="5858"/>
    <lineage>
        <taxon>Eukaryota</taxon>
        <taxon>Sar</taxon>
        <taxon>Alveolata</taxon>
        <taxon>Apicomplexa</taxon>
        <taxon>Aconoidasida</taxon>
        <taxon>Haemosporida</taxon>
        <taxon>Plasmodiidae</taxon>
        <taxon>Plasmodium</taxon>
        <taxon>Plasmodium (Plasmodium)</taxon>
    </lineage>
</organism>
<dbReference type="EMBL" id="FLQW01004160">
    <property type="protein sequence ID" value="SBS96595.1"/>
    <property type="molecule type" value="Genomic_DNA"/>
</dbReference>
<dbReference type="Pfam" id="PF05795">
    <property type="entry name" value="Plasmodium_Vir"/>
    <property type="match status" value="1"/>
</dbReference>
<protein>
    <submittedName>
        <fullName evidence="2">PIR Superfamily Protein</fullName>
    </submittedName>
</protein>
<sequence length="377" mass="44057">MYEKIKDILRDTLENENDKYLISKFNKLKEHINITYNAYSCPYNFEVNINQVLNNKTEEKCLHVYFYNYDKIKTYDTCKRVSFINYKMYIENIVKLYNNHKINDNCCENSWWTKCPYYFLRCSVEFDPNTLLSSLKSKREKNCDILKTLEKPSASNNLLSTCSSQTDFKESNFFLTCTDNLGDNPKDKKCVGEKIKCFAITASRESAEGSYNLNGESNTLSPPSRSFDQKNAEITEEICQKEGLVKSLAGTCIEPNVRESGTIGAKWDIISPRSISKYSTNSKFIFFRNSDKKSNILNKNIFRAGIAFTLIVGIISTIYIYYEFTPFRRYFHKKVPRKKGIDGYYDDPHICHFSIRAQKSVKRKVGSRRLRFSYYSR</sequence>
<keyword evidence="1" id="KW-0812">Transmembrane</keyword>
<feature type="transmembrane region" description="Helical" evidence="1">
    <location>
        <begin position="301"/>
        <end position="322"/>
    </location>
</feature>
<dbReference type="AlphaFoldDB" id="A0A1A8WUJ2"/>
<keyword evidence="1" id="KW-1133">Transmembrane helix</keyword>
<evidence type="ECO:0000313" key="3">
    <source>
        <dbReference type="Proteomes" id="UP000078597"/>
    </source>
</evidence>
<reference evidence="3" key="1">
    <citation type="submission" date="2016-05" db="EMBL/GenBank/DDBJ databases">
        <authorList>
            <person name="Naeem Raeece"/>
        </authorList>
    </citation>
    <scope>NUCLEOTIDE SEQUENCE [LARGE SCALE GENOMIC DNA]</scope>
</reference>
<name>A0A1A8WUJ2_PLAMA</name>
<evidence type="ECO:0000256" key="1">
    <source>
        <dbReference type="SAM" id="Phobius"/>
    </source>
</evidence>
<keyword evidence="1" id="KW-0472">Membrane</keyword>
<evidence type="ECO:0000313" key="2">
    <source>
        <dbReference type="EMBL" id="SBS96595.1"/>
    </source>
</evidence>